<evidence type="ECO:0000259" key="1">
    <source>
        <dbReference type="Pfam" id="PF08543"/>
    </source>
</evidence>
<dbReference type="InterPro" id="IPR029056">
    <property type="entry name" value="Ribokinase-like"/>
</dbReference>
<dbReference type="AlphaFoldDB" id="A0A0R1VKE5"/>
<dbReference type="InterPro" id="IPR013749">
    <property type="entry name" value="PM/HMP-P_kinase-1"/>
</dbReference>
<keyword evidence="3" id="KW-1185">Reference proteome</keyword>
<sequence length="306" mass="33626">MQKLVYLNSYFGSEGINLENSKKNIARILLAEDFSAVGQLSLTAAMPLLNAFQVPLAVLPTELLSTQSEGFGMPFKLSTVAWARAALQHWQTMGIKLTGALIGYFADQRFGELLLNEIQFTGKLTLLDPVMADNGRFYPTLTKSHITILQKLLPKSLICTPNLTEACFLLDQPYISHPTFKQLASWLNQLESSQPAGGKTVITGITVAGKTGCVWLEDGQLRQVLYPSLPGHFYGSGDVFAALLFGLLWQGLSWSQAVIQATGFLHDSLAQQVSLPTSQRRYGIELSSLLVQIETFLAKKADKRSN</sequence>
<dbReference type="Proteomes" id="UP000051451">
    <property type="component" value="Unassembled WGS sequence"/>
</dbReference>
<dbReference type="Pfam" id="PF08543">
    <property type="entry name" value="Phos_pyr_kin"/>
    <property type="match status" value="1"/>
</dbReference>
<reference evidence="2 3" key="1">
    <citation type="journal article" date="2015" name="Genome Announc.">
        <title>Expanding the biotechnology potential of lactobacilli through comparative genomics of 213 strains and associated genera.</title>
        <authorList>
            <person name="Sun Z."/>
            <person name="Harris H.M."/>
            <person name="McCann A."/>
            <person name="Guo C."/>
            <person name="Argimon S."/>
            <person name="Zhang W."/>
            <person name="Yang X."/>
            <person name="Jeffery I.B."/>
            <person name="Cooney J.C."/>
            <person name="Kagawa T.F."/>
            <person name="Liu W."/>
            <person name="Song Y."/>
            <person name="Salvetti E."/>
            <person name="Wrobel A."/>
            <person name="Rasinkangas P."/>
            <person name="Parkhill J."/>
            <person name="Rea M.C."/>
            <person name="O'Sullivan O."/>
            <person name="Ritari J."/>
            <person name="Douillard F.P."/>
            <person name="Paul Ross R."/>
            <person name="Yang R."/>
            <person name="Briner A.E."/>
            <person name="Felis G.E."/>
            <person name="de Vos W.M."/>
            <person name="Barrangou R."/>
            <person name="Klaenhammer T.R."/>
            <person name="Caufield P.W."/>
            <person name="Cui Y."/>
            <person name="Zhang H."/>
            <person name="O'Toole P.W."/>
        </authorList>
    </citation>
    <scope>NUCLEOTIDE SEQUENCE [LARGE SCALE GENOMIC DNA]</scope>
    <source>
        <strain evidence="2 3">DSM 18630</strain>
    </source>
</reference>
<dbReference type="SUPFAM" id="SSF53613">
    <property type="entry name" value="Ribokinase-like"/>
    <property type="match status" value="1"/>
</dbReference>
<keyword evidence="2" id="KW-0418">Kinase</keyword>
<dbReference type="OrthoDB" id="9800808at2"/>
<keyword evidence="2" id="KW-0808">Transferase</keyword>
<dbReference type="PATRIC" id="fig|1423750.3.peg.949"/>
<dbReference type="EMBL" id="AZGB01000016">
    <property type="protein sequence ID" value="KRM06058.1"/>
    <property type="molecule type" value="Genomic_DNA"/>
</dbReference>
<name>A0A0R1VKE5_9LACO</name>
<evidence type="ECO:0000313" key="3">
    <source>
        <dbReference type="Proteomes" id="UP000051451"/>
    </source>
</evidence>
<dbReference type="Gene3D" id="3.40.1190.20">
    <property type="match status" value="1"/>
</dbReference>
<accession>A0A0R1VKE5</accession>
<gene>
    <name evidence="2" type="ORF">FC89_GL000925</name>
</gene>
<evidence type="ECO:0000313" key="2">
    <source>
        <dbReference type="EMBL" id="KRM06058.1"/>
    </source>
</evidence>
<dbReference type="STRING" id="1423750.FC89_GL000925"/>
<organism evidence="2 3">
    <name type="scientific">Liquorilactobacillus ghanensis DSM 18630</name>
    <dbReference type="NCBI Taxonomy" id="1423750"/>
    <lineage>
        <taxon>Bacteria</taxon>
        <taxon>Bacillati</taxon>
        <taxon>Bacillota</taxon>
        <taxon>Bacilli</taxon>
        <taxon>Lactobacillales</taxon>
        <taxon>Lactobacillaceae</taxon>
        <taxon>Liquorilactobacillus</taxon>
    </lineage>
</organism>
<proteinExistence type="predicted"/>
<comment type="caution">
    <text evidence="2">The sequence shown here is derived from an EMBL/GenBank/DDBJ whole genome shotgun (WGS) entry which is preliminary data.</text>
</comment>
<dbReference type="GO" id="GO:0016301">
    <property type="term" value="F:kinase activity"/>
    <property type="evidence" value="ECO:0007669"/>
    <property type="project" value="UniProtKB-KW"/>
</dbReference>
<feature type="domain" description="Pyridoxamine kinase/Phosphomethylpyrimidine kinase" evidence="1">
    <location>
        <begin position="100"/>
        <end position="275"/>
    </location>
</feature>
<protein>
    <submittedName>
        <fullName evidence="2">Pyridoxal kinase</fullName>
    </submittedName>
</protein>